<evidence type="ECO:0000256" key="1">
    <source>
        <dbReference type="SAM" id="MobiDB-lite"/>
    </source>
</evidence>
<keyword evidence="2" id="KW-0472">Membrane</keyword>
<evidence type="ECO:0000313" key="4">
    <source>
        <dbReference type="Proteomes" id="UP000215374"/>
    </source>
</evidence>
<reference evidence="3 4" key="1">
    <citation type="submission" date="2017-06" db="EMBL/GenBank/DDBJ databases">
        <authorList>
            <consortium name="Pathogen Informatics"/>
        </authorList>
    </citation>
    <scope>NUCLEOTIDE SEQUENCE [LARGE SCALE GENOMIC DNA]</scope>
    <source>
        <strain evidence="3 4">NCTC13015</strain>
    </source>
</reference>
<dbReference type="Pfam" id="PF09534">
    <property type="entry name" value="Trp_oprn_chp"/>
    <property type="match status" value="1"/>
</dbReference>
<dbReference type="NCBIfam" id="TIGR02234">
    <property type="entry name" value="trp_oprn_chp"/>
    <property type="match status" value="1"/>
</dbReference>
<sequence length="229" mass="23352">MSEADTKTVDKGWSRPGAAALGIGGAALWLFARMPWIEAAYDDSLAGSGTAEITGADWSTETTALALLLVVGMIAGLALRRTGRRLIGVVSALAGVGAAIAPAAVLAGPISHERVHALLTVGSDAAQAAQGTDTATIADWAEITATTVAATGPAGALAGCVCALLGGLALALRPGQDSAKLNKYEQETVRREKIRDDLESQPDSGRVLWDALDADIDPTEDPARDGKSP</sequence>
<dbReference type="Proteomes" id="UP000215374">
    <property type="component" value="Chromosome 1"/>
</dbReference>
<evidence type="ECO:0000256" key="2">
    <source>
        <dbReference type="SAM" id="Phobius"/>
    </source>
</evidence>
<protein>
    <submittedName>
        <fullName evidence="3">Hypothetical membrane protein</fullName>
    </submittedName>
</protein>
<feature type="transmembrane region" description="Helical" evidence="2">
    <location>
        <begin position="12"/>
        <end position="32"/>
    </location>
</feature>
<organism evidence="3 4">
    <name type="scientific">Corynebacterium imitans</name>
    <dbReference type="NCBI Taxonomy" id="156978"/>
    <lineage>
        <taxon>Bacteria</taxon>
        <taxon>Bacillati</taxon>
        <taxon>Actinomycetota</taxon>
        <taxon>Actinomycetes</taxon>
        <taxon>Mycobacteriales</taxon>
        <taxon>Corynebacteriaceae</taxon>
        <taxon>Corynebacterium</taxon>
    </lineage>
</organism>
<proteinExistence type="predicted"/>
<dbReference type="OrthoDB" id="4372702at2"/>
<dbReference type="RefSeq" id="WP_051904885.1">
    <property type="nucleotide sequence ID" value="NZ_CP009211.1"/>
</dbReference>
<dbReference type="AlphaFoldDB" id="A0A239ZYA3"/>
<keyword evidence="2" id="KW-1133">Transmembrane helix</keyword>
<name>A0A239ZYA3_9CORY</name>
<dbReference type="InterPro" id="IPR019051">
    <property type="entry name" value="Trp_biosyn_TM_oprn/chp"/>
</dbReference>
<dbReference type="InterPro" id="IPR011746">
    <property type="entry name" value="Trp_synth-assoc_CHP"/>
</dbReference>
<keyword evidence="2" id="KW-0812">Transmembrane</keyword>
<feature type="transmembrane region" description="Helical" evidence="2">
    <location>
        <begin position="62"/>
        <end position="79"/>
    </location>
</feature>
<dbReference type="EMBL" id="LT906467">
    <property type="protein sequence ID" value="SNV76212.1"/>
    <property type="molecule type" value="Genomic_DNA"/>
</dbReference>
<feature type="transmembrane region" description="Helical" evidence="2">
    <location>
        <begin position="86"/>
        <end position="110"/>
    </location>
</feature>
<feature type="region of interest" description="Disordered" evidence="1">
    <location>
        <begin position="192"/>
        <end position="229"/>
    </location>
</feature>
<evidence type="ECO:0000313" key="3">
    <source>
        <dbReference type="EMBL" id="SNV76212.1"/>
    </source>
</evidence>
<gene>
    <name evidence="3" type="ORF">SAMEA4535761_01644</name>
</gene>
<accession>A0A239ZYA3</accession>
<feature type="transmembrane region" description="Helical" evidence="2">
    <location>
        <begin position="154"/>
        <end position="172"/>
    </location>
</feature>